<feature type="compositionally biased region" description="Low complexity" evidence="9">
    <location>
        <begin position="11"/>
        <end position="20"/>
    </location>
</feature>
<feature type="transmembrane region" description="Helical" evidence="8">
    <location>
        <begin position="273"/>
        <end position="295"/>
    </location>
</feature>
<keyword evidence="7 8" id="KW-0472">Membrane</keyword>
<evidence type="ECO:0000313" key="12">
    <source>
        <dbReference type="Proteomes" id="UP000886595"/>
    </source>
</evidence>
<dbReference type="EMBL" id="JAAMPC010000002">
    <property type="protein sequence ID" value="KAG2326632.1"/>
    <property type="molecule type" value="Genomic_DNA"/>
</dbReference>
<evidence type="ECO:0000256" key="8">
    <source>
        <dbReference type="RuleBase" id="RU361233"/>
    </source>
</evidence>
<evidence type="ECO:0000256" key="4">
    <source>
        <dbReference type="ARBA" id="ARBA00022475"/>
    </source>
</evidence>
<dbReference type="PANTHER" id="PTHR33573">
    <property type="entry name" value="CASP-LIKE PROTEIN 4A4"/>
    <property type="match status" value="1"/>
</dbReference>
<evidence type="ECO:0000256" key="1">
    <source>
        <dbReference type="ARBA" id="ARBA00004651"/>
    </source>
</evidence>
<accession>A0A8X8B9P3</accession>
<feature type="compositionally biased region" description="Gly residues" evidence="9">
    <location>
        <begin position="119"/>
        <end position="132"/>
    </location>
</feature>
<keyword evidence="4 8" id="KW-1003">Cell membrane</keyword>
<evidence type="ECO:0000256" key="7">
    <source>
        <dbReference type="ARBA" id="ARBA00023136"/>
    </source>
</evidence>
<keyword evidence="5 8" id="KW-0812">Transmembrane</keyword>
<feature type="region of interest" description="Disordered" evidence="9">
    <location>
        <begin position="113"/>
        <end position="132"/>
    </location>
</feature>
<evidence type="ECO:0000313" key="11">
    <source>
        <dbReference type="EMBL" id="KAG2326632.1"/>
    </source>
</evidence>
<name>A0A8X8B9P3_BRACI</name>
<dbReference type="InterPro" id="IPR006702">
    <property type="entry name" value="CASP_dom"/>
</dbReference>
<sequence length="300" mass="32842">MRSPPKPTPSMSPSSISTVKSPPPQTDNSMAIVTFDNSTNHYSSSSSPSPPHTLSESDEEERRSSRRNSKNSSVKEEPFASMARETPSPIVVVHNNPSVKEFVPPPPVAATARKSARVGAGGGRRSGGGGQRSGAVLAILKRSRREEVVKYSALGFRLSEVVLALISFSVMAADKTKGWSGDSFDRYKEYRFCLSVNVVAFVYSAFQACDLAYHLVREKHFINHHLRPLFEFILDQILAYLLISASTAAVTRVDDWVSNWGKDDFTEMASASIAMSFLAFLAFACSSLISGYNLFNQDSL</sequence>
<dbReference type="Proteomes" id="UP000886595">
    <property type="component" value="Unassembled WGS sequence"/>
</dbReference>
<feature type="domain" description="Casparian strip membrane protein" evidence="10">
    <location>
        <begin position="149"/>
        <end position="282"/>
    </location>
</feature>
<feature type="transmembrane region" description="Helical" evidence="8">
    <location>
        <begin position="192"/>
        <end position="216"/>
    </location>
</feature>
<evidence type="ECO:0000259" key="10">
    <source>
        <dbReference type="Pfam" id="PF04535"/>
    </source>
</evidence>
<feature type="region of interest" description="Disordered" evidence="9">
    <location>
        <begin position="1"/>
        <end position="89"/>
    </location>
</feature>
<comment type="caution">
    <text evidence="11">The sequence shown here is derived from an EMBL/GenBank/DDBJ whole genome shotgun (WGS) entry which is preliminary data.</text>
</comment>
<feature type="transmembrane region" description="Helical" evidence="8">
    <location>
        <begin position="151"/>
        <end position="172"/>
    </location>
</feature>
<proteinExistence type="inferred from homology"/>
<evidence type="ECO:0000256" key="3">
    <source>
        <dbReference type="ARBA" id="ARBA00011489"/>
    </source>
</evidence>
<dbReference type="AlphaFoldDB" id="A0A8X8B9P3"/>
<dbReference type="OrthoDB" id="672180at2759"/>
<feature type="compositionally biased region" description="Pro residues" evidence="9">
    <location>
        <begin position="1"/>
        <end position="10"/>
    </location>
</feature>
<keyword evidence="12" id="KW-1185">Reference proteome</keyword>
<comment type="subcellular location">
    <subcellularLocation>
        <location evidence="1 8">Cell membrane</location>
        <topology evidence="1 8">Multi-pass membrane protein</topology>
    </subcellularLocation>
</comment>
<comment type="subunit">
    <text evidence="3 8">Homodimer and heterodimers.</text>
</comment>
<gene>
    <name evidence="11" type="ORF">Bca52824_009360</name>
</gene>
<evidence type="ECO:0000256" key="9">
    <source>
        <dbReference type="SAM" id="MobiDB-lite"/>
    </source>
</evidence>
<protein>
    <recommendedName>
        <fullName evidence="8">CASP-like protein</fullName>
    </recommendedName>
</protein>
<keyword evidence="6 8" id="KW-1133">Transmembrane helix</keyword>
<reference evidence="11 12" key="1">
    <citation type="submission" date="2020-02" db="EMBL/GenBank/DDBJ databases">
        <authorList>
            <person name="Ma Q."/>
            <person name="Huang Y."/>
            <person name="Song X."/>
            <person name="Pei D."/>
        </authorList>
    </citation>
    <scope>NUCLEOTIDE SEQUENCE [LARGE SCALE GENOMIC DNA]</scope>
    <source>
        <strain evidence="11">Sxm20200214</strain>
        <tissue evidence="11">Leaf</tissue>
    </source>
</reference>
<dbReference type="Pfam" id="PF04535">
    <property type="entry name" value="CASP_dom"/>
    <property type="match status" value="1"/>
</dbReference>
<comment type="similarity">
    <text evidence="2 8">Belongs to the Casparian strip membrane proteins (CASP) family.</text>
</comment>
<evidence type="ECO:0000256" key="2">
    <source>
        <dbReference type="ARBA" id="ARBA00007651"/>
    </source>
</evidence>
<feature type="compositionally biased region" description="Polar residues" evidence="9">
    <location>
        <begin position="26"/>
        <end position="42"/>
    </location>
</feature>
<evidence type="ECO:0000256" key="6">
    <source>
        <dbReference type="ARBA" id="ARBA00022989"/>
    </source>
</evidence>
<evidence type="ECO:0000256" key="5">
    <source>
        <dbReference type="ARBA" id="ARBA00022692"/>
    </source>
</evidence>
<dbReference type="PANTHER" id="PTHR33573:SF50">
    <property type="entry name" value="CASP-LIKE PROTEIN 4A3"/>
    <property type="match status" value="1"/>
</dbReference>
<organism evidence="11 12">
    <name type="scientific">Brassica carinata</name>
    <name type="common">Ethiopian mustard</name>
    <name type="synonym">Abyssinian cabbage</name>
    <dbReference type="NCBI Taxonomy" id="52824"/>
    <lineage>
        <taxon>Eukaryota</taxon>
        <taxon>Viridiplantae</taxon>
        <taxon>Streptophyta</taxon>
        <taxon>Embryophyta</taxon>
        <taxon>Tracheophyta</taxon>
        <taxon>Spermatophyta</taxon>
        <taxon>Magnoliopsida</taxon>
        <taxon>eudicotyledons</taxon>
        <taxon>Gunneridae</taxon>
        <taxon>Pentapetalae</taxon>
        <taxon>rosids</taxon>
        <taxon>malvids</taxon>
        <taxon>Brassicales</taxon>
        <taxon>Brassicaceae</taxon>
        <taxon>Brassiceae</taxon>
        <taxon>Brassica</taxon>
    </lineage>
</organism>
<dbReference type="GO" id="GO:0005886">
    <property type="term" value="C:plasma membrane"/>
    <property type="evidence" value="ECO:0007669"/>
    <property type="project" value="UniProtKB-SubCell"/>
</dbReference>
<feature type="transmembrane region" description="Helical" evidence="8">
    <location>
        <begin position="237"/>
        <end position="253"/>
    </location>
</feature>